<evidence type="ECO:0000256" key="1">
    <source>
        <dbReference type="ARBA" id="ARBA00023015"/>
    </source>
</evidence>
<dbReference type="InterPro" id="IPR001647">
    <property type="entry name" value="HTH_TetR"/>
</dbReference>
<proteinExistence type="predicted"/>
<evidence type="ECO:0000256" key="3">
    <source>
        <dbReference type="ARBA" id="ARBA00023163"/>
    </source>
</evidence>
<accession>A0AAJ1WYM5</accession>
<dbReference type="InterPro" id="IPR036271">
    <property type="entry name" value="Tet_transcr_reg_TetR-rel_C_sf"/>
</dbReference>
<dbReference type="SUPFAM" id="SSF46689">
    <property type="entry name" value="Homeodomain-like"/>
    <property type="match status" value="1"/>
</dbReference>
<reference evidence="6" key="1">
    <citation type="submission" date="2023-07" db="EMBL/GenBank/DDBJ databases">
        <title>Genomic Encyclopedia of Type Strains, Phase IV (KMG-IV): sequencing the most valuable type-strain genomes for metagenomic binning, comparative biology and taxonomic classification.</title>
        <authorList>
            <person name="Goeker M."/>
        </authorList>
    </citation>
    <scope>NUCLEOTIDE SEQUENCE</scope>
    <source>
        <strain evidence="6">DSM 19569</strain>
    </source>
</reference>
<dbReference type="AlphaFoldDB" id="A0AAJ1WYM5"/>
<gene>
    <name evidence="6" type="ORF">QO001_005003</name>
</gene>
<evidence type="ECO:0000313" key="6">
    <source>
        <dbReference type="EMBL" id="MDQ0546055.1"/>
    </source>
</evidence>
<dbReference type="Pfam" id="PF00440">
    <property type="entry name" value="TetR_N"/>
    <property type="match status" value="1"/>
</dbReference>
<feature type="DNA-binding region" description="H-T-H motif" evidence="4">
    <location>
        <begin position="48"/>
        <end position="67"/>
    </location>
</feature>
<keyword evidence="2 4" id="KW-0238">DNA-binding</keyword>
<dbReference type="InterPro" id="IPR023772">
    <property type="entry name" value="DNA-bd_HTH_TetR-type_CS"/>
</dbReference>
<keyword evidence="1" id="KW-0805">Transcription regulation</keyword>
<dbReference type="InterPro" id="IPR054156">
    <property type="entry name" value="YxaF_TetR_C"/>
</dbReference>
<keyword evidence="3" id="KW-0804">Transcription</keyword>
<dbReference type="PANTHER" id="PTHR47506">
    <property type="entry name" value="TRANSCRIPTIONAL REGULATORY PROTEIN"/>
    <property type="match status" value="1"/>
</dbReference>
<dbReference type="PROSITE" id="PS50977">
    <property type="entry name" value="HTH_TETR_2"/>
    <property type="match status" value="1"/>
</dbReference>
<dbReference type="PROSITE" id="PS01081">
    <property type="entry name" value="HTH_TETR_1"/>
    <property type="match status" value="1"/>
</dbReference>
<dbReference type="Gene3D" id="1.10.357.10">
    <property type="entry name" value="Tetracycline Repressor, domain 2"/>
    <property type="match status" value="1"/>
</dbReference>
<sequence length="201" mass="21646">MIEVKPTLSQRREIAHMKVSREQMGENRRRILDAAGRLFRDRGFEAVTVAEVMREAGLTHGGFYGHFRSKDDLIAAALAELVVASEPGPLALPAFAARYLSPAHRDDPASGCPVAALASDTIRQAPEARATMTEGLRRQIARLTDGAAEPESARQAAIGSWAAMVGAMILARMSDDPALSDEVLAQTRAWIDRASPSTPAE</sequence>
<dbReference type="EMBL" id="JAUSWL010000011">
    <property type="protein sequence ID" value="MDQ0546055.1"/>
    <property type="molecule type" value="Genomic_DNA"/>
</dbReference>
<dbReference type="PRINTS" id="PR00455">
    <property type="entry name" value="HTHTETR"/>
</dbReference>
<feature type="domain" description="HTH tetR-type" evidence="5">
    <location>
        <begin position="25"/>
        <end position="85"/>
    </location>
</feature>
<dbReference type="GO" id="GO:0003677">
    <property type="term" value="F:DNA binding"/>
    <property type="evidence" value="ECO:0007669"/>
    <property type="project" value="UniProtKB-UniRule"/>
</dbReference>
<dbReference type="SUPFAM" id="SSF48498">
    <property type="entry name" value="Tetracyclin repressor-like, C-terminal domain"/>
    <property type="match status" value="1"/>
</dbReference>
<dbReference type="Gene3D" id="1.10.10.60">
    <property type="entry name" value="Homeodomain-like"/>
    <property type="match status" value="1"/>
</dbReference>
<dbReference type="PANTHER" id="PTHR47506:SF7">
    <property type="entry name" value="TRANSCRIPTIONAL REGULATORY PROTEIN"/>
    <property type="match status" value="1"/>
</dbReference>
<organism evidence="6 7">
    <name type="scientific">Methylobacterium brachiatum</name>
    <dbReference type="NCBI Taxonomy" id="269660"/>
    <lineage>
        <taxon>Bacteria</taxon>
        <taxon>Pseudomonadati</taxon>
        <taxon>Pseudomonadota</taxon>
        <taxon>Alphaproteobacteria</taxon>
        <taxon>Hyphomicrobiales</taxon>
        <taxon>Methylobacteriaceae</taxon>
        <taxon>Methylobacterium</taxon>
    </lineage>
</organism>
<dbReference type="Pfam" id="PF21993">
    <property type="entry name" value="TetR_C_13_2"/>
    <property type="match status" value="1"/>
</dbReference>
<evidence type="ECO:0000259" key="5">
    <source>
        <dbReference type="PROSITE" id="PS50977"/>
    </source>
</evidence>
<evidence type="ECO:0000256" key="4">
    <source>
        <dbReference type="PROSITE-ProRule" id="PRU00335"/>
    </source>
</evidence>
<dbReference type="Proteomes" id="UP001223420">
    <property type="component" value="Unassembled WGS sequence"/>
</dbReference>
<evidence type="ECO:0000256" key="2">
    <source>
        <dbReference type="ARBA" id="ARBA00023125"/>
    </source>
</evidence>
<name>A0AAJ1WYM5_9HYPH</name>
<comment type="caution">
    <text evidence="6">The sequence shown here is derived from an EMBL/GenBank/DDBJ whole genome shotgun (WGS) entry which is preliminary data.</text>
</comment>
<evidence type="ECO:0000313" key="7">
    <source>
        <dbReference type="Proteomes" id="UP001223420"/>
    </source>
</evidence>
<dbReference type="InterPro" id="IPR009057">
    <property type="entry name" value="Homeodomain-like_sf"/>
</dbReference>
<protein>
    <submittedName>
        <fullName evidence="6">TetR/AcrR family transcriptional repressor of nem operon</fullName>
    </submittedName>
</protein>